<keyword evidence="3 5" id="KW-0413">Isomerase</keyword>
<dbReference type="PROSITE" id="PS01149">
    <property type="entry name" value="PSI_RSU"/>
    <property type="match status" value="1"/>
</dbReference>
<dbReference type="InterPro" id="IPR042092">
    <property type="entry name" value="PsdUridine_s_RsuA/RluB/E/F_cat"/>
</dbReference>
<dbReference type="EMBL" id="JBHTOP010000006">
    <property type="protein sequence ID" value="MFD1671210.1"/>
    <property type="molecule type" value="Genomic_DNA"/>
</dbReference>
<dbReference type="Gene3D" id="3.30.70.1560">
    <property type="entry name" value="Alpha-L RNA-binding motif"/>
    <property type="match status" value="1"/>
</dbReference>
<dbReference type="Proteomes" id="UP001597267">
    <property type="component" value="Unassembled WGS sequence"/>
</dbReference>
<name>A0ABW4J6Z5_9LACO</name>
<gene>
    <name evidence="7" type="ORF">ACFQ5M_03785</name>
</gene>
<dbReference type="CDD" id="cd00165">
    <property type="entry name" value="S4"/>
    <property type="match status" value="1"/>
</dbReference>
<dbReference type="SUPFAM" id="SSF55174">
    <property type="entry name" value="Alpha-L RNA-binding motif"/>
    <property type="match status" value="1"/>
</dbReference>
<evidence type="ECO:0000256" key="3">
    <source>
        <dbReference type="ARBA" id="ARBA00023235"/>
    </source>
</evidence>
<dbReference type="GO" id="GO:0016853">
    <property type="term" value="F:isomerase activity"/>
    <property type="evidence" value="ECO:0007669"/>
    <property type="project" value="UniProtKB-KW"/>
</dbReference>
<dbReference type="InterPro" id="IPR050343">
    <property type="entry name" value="RsuA_PseudoU_synthase"/>
</dbReference>
<dbReference type="Pfam" id="PF01479">
    <property type="entry name" value="S4"/>
    <property type="match status" value="1"/>
</dbReference>
<evidence type="ECO:0000256" key="4">
    <source>
        <dbReference type="PROSITE-ProRule" id="PRU00182"/>
    </source>
</evidence>
<dbReference type="PANTHER" id="PTHR47683:SF4">
    <property type="entry name" value="PSEUDOURIDINE SYNTHASE"/>
    <property type="match status" value="1"/>
</dbReference>
<evidence type="ECO:0000256" key="2">
    <source>
        <dbReference type="ARBA" id="ARBA00022884"/>
    </source>
</evidence>
<dbReference type="InterPro" id="IPR036986">
    <property type="entry name" value="S4_RNA-bd_sf"/>
</dbReference>
<protein>
    <recommendedName>
        <fullName evidence="5">Pseudouridine synthase</fullName>
        <ecNumber evidence="5">5.4.99.-</ecNumber>
    </recommendedName>
</protein>
<evidence type="ECO:0000313" key="7">
    <source>
        <dbReference type="EMBL" id="MFD1671210.1"/>
    </source>
</evidence>
<sequence>MRLDKYLADMTPYSRKEIKILLKQKRVQVNDALIKDSKFQVDEVKDKVVLDGIAINYQTFFYYMMNKPEDVLSATQDKQDTTVIDLLQDDDYREDLFPVGRLDKDTTGLVVLTNDGQLAHRLLSPKHHVPKLYEASIEGVVDEADVARFAKGIQLTDFKTQPAVLTILETTATTSSVQVQITEGKFHQVKRMFGAIEKPVLTLDRIQMGQLKLDPDLALGQYRPLTAEELVALQTMPGPVDA</sequence>
<feature type="domain" description="RNA-binding S4" evidence="6">
    <location>
        <begin position="1"/>
        <end position="59"/>
    </location>
</feature>
<dbReference type="CDD" id="cd02553">
    <property type="entry name" value="PseudoU_synth_RsuA"/>
    <property type="match status" value="1"/>
</dbReference>
<dbReference type="Pfam" id="PF00849">
    <property type="entry name" value="PseudoU_synth_2"/>
    <property type="match status" value="1"/>
</dbReference>
<dbReference type="InterPro" id="IPR002942">
    <property type="entry name" value="S4_RNA-bd"/>
</dbReference>
<dbReference type="Gene3D" id="3.30.70.580">
    <property type="entry name" value="Pseudouridine synthase I, catalytic domain, N-terminal subdomain"/>
    <property type="match status" value="1"/>
</dbReference>
<dbReference type="RefSeq" id="WP_125713642.1">
    <property type="nucleotide sequence ID" value="NZ_JBHTOP010000006.1"/>
</dbReference>
<comment type="caution">
    <text evidence="7">The sequence shown here is derived from an EMBL/GenBank/DDBJ whole genome shotgun (WGS) entry which is preliminary data.</text>
</comment>
<proteinExistence type="inferred from homology"/>
<evidence type="ECO:0000256" key="1">
    <source>
        <dbReference type="ARBA" id="ARBA00008348"/>
    </source>
</evidence>
<evidence type="ECO:0000256" key="5">
    <source>
        <dbReference type="RuleBase" id="RU003887"/>
    </source>
</evidence>
<reference evidence="8" key="1">
    <citation type="journal article" date="2019" name="Int. J. Syst. Evol. Microbiol.">
        <title>The Global Catalogue of Microorganisms (GCM) 10K type strain sequencing project: providing services to taxonomists for standard genome sequencing and annotation.</title>
        <authorList>
            <consortium name="The Broad Institute Genomics Platform"/>
            <consortium name="The Broad Institute Genome Sequencing Center for Infectious Disease"/>
            <person name="Wu L."/>
            <person name="Ma J."/>
        </authorList>
    </citation>
    <scope>NUCLEOTIDE SEQUENCE [LARGE SCALE GENOMIC DNA]</scope>
    <source>
        <strain evidence="8">CCM 8896</strain>
    </source>
</reference>
<dbReference type="Gene3D" id="3.10.290.10">
    <property type="entry name" value="RNA-binding S4 domain"/>
    <property type="match status" value="1"/>
</dbReference>
<accession>A0ABW4J6Z5</accession>
<dbReference type="SMART" id="SM00363">
    <property type="entry name" value="S4"/>
    <property type="match status" value="1"/>
</dbReference>
<dbReference type="NCBIfam" id="TIGR00093">
    <property type="entry name" value="pseudouridine synthase"/>
    <property type="match status" value="1"/>
</dbReference>
<dbReference type="InterPro" id="IPR020094">
    <property type="entry name" value="TruA/RsuA/RluB/E/F_N"/>
</dbReference>
<dbReference type="SUPFAM" id="SSF55120">
    <property type="entry name" value="Pseudouridine synthase"/>
    <property type="match status" value="1"/>
</dbReference>
<keyword evidence="2 4" id="KW-0694">RNA-binding</keyword>
<evidence type="ECO:0000259" key="6">
    <source>
        <dbReference type="SMART" id="SM00363"/>
    </source>
</evidence>
<evidence type="ECO:0000313" key="8">
    <source>
        <dbReference type="Proteomes" id="UP001597267"/>
    </source>
</evidence>
<dbReference type="InterPro" id="IPR018496">
    <property type="entry name" value="PsdUridine_synth_RsuA/RluB_CS"/>
</dbReference>
<dbReference type="PANTHER" id="PTHR47683">
    <property type="entry name" value="PSEUDOURIDINE SYNTHASE FAMILY PROTEIN-RELATED"/>
    <property type="match status" value="1"/>
</dbReference>
<dbReference type="PROSITE" id="PS50889">
    <property type="entry name" value="S4"/>
    <property type="match status" value="1"/>
</dbReference>
<dbReference type="EC" id="5.4.99.-" evidence="5"/>
<comment type="similarity">
    <text evidence="1 5">Belongs to the pseudouridine synthase RsuA family.</text>
</comment>
<dbReference type="InterPro" id="IPR000748">
    <property type="entry name" value="PsdUridine_synth_RsuA/RluB/E/F"/>
</dbReference>
<dbReference type="InterPro" id="IPR006145">
    <property type="entry name" value="PsdUridine_synth_RsuA/RluA"/>
</dbReference>
<keyword evidence="8" id="KW-1185">Reference proteome</keyword>
<dbReference type="InterPro" id="IPR020103">
    <property type="entry name" value="PsdUridine_synth_cat_dom_sf"/>
</dbReference>
<organism evidence="7 8">
    <name type="scientific">Agrilactobacillus yilanensis</name>
    <dbReference type="NCBI Taxonomy" id="2485997"/>
    <lineage>
        <taxon>Bacteria</taxon>
        <taxon>Bacillati</taxon>
        <taxon>Bacillota</taxon>
        <taxon>Bacilli</taxon>
        <taxon>Lactobacillales</taxon>
        <taxon>Lactobacillaceae</taxon>
        <taxon>Agrilactobacillus</taxon>
    </lineage>
</organism>